<dbReference type="AlphaFoldDB" id="A0A387B3X0"/>
<protein>
    <recommendedName>
        <fullName evidence="4">Lipoprotein</fullName>
    </recommendedName>
</protein>
<dbReference type="OrthoDB" id="5077345at2"/>
<evidence type="ECO:0008006" key="4">
    <source>
        <dbReference type="Google" id="ProtNLM"/>
    </source>
</evidence>
<accession>A0A387B3X0</accession>
<evidence type="ECO:0000313" key="3">
    <source>
        <dbReference type="Proteomes" id="UP000278886"/>
    </source>
</evidence>
<dbReference type="EMBL" id="CP032630">
    <property type="protein sequence ID" value="AYF97007.1"/>
    <property type="molecule type" value="Genomic_DNA"/>
</dbReference>
<reference evidence="3" key="1">
    <citation type="submission" date="2018-09" db="EMBL/GenBank/DDBJ databases">
        <title>Genome sequencing of strain 2DFWR-13.</title>
        <authorList>
            <person name="Heo J."/>
            <person name="Kim S.-J."/>
            <person name="Kwon S.-W."/>
        </authorList>
    </citation>
    <scope>NUCLEOTIDE SEQUENCE [LARGE SCALE GENOMIC DNA]</scope>
    <source>
        <strain evidence="3">2DFWR-13</strain>
    </source>
</reference>
<evidence type="ECO:0000313" key="2">
    <source>
        <dbReference type="EMBL" id="AYF97007.1"/>
    </source>
</evidence>
<dbReference type="Proteomes" id="UP000278886">
    <property type="component" value="Chromosome"/>
</dbReference>
<feature type="signal peptide" evidence="1">
    <location>
        <begin position="1"/>
        <end position="27"/>
    </location>
</feature>
<evidence type="ECO:0000256" key="1">
    <source>
        <dbReference type="SAM" id="SignalP"/>
    </source>
</evidence>
<sequence length="150" mass="15812">MTFIRVMSGIAVAAAAVTLAGCTSAPATTDDEAAQASAPSDEQMCWQYADTQTLIWNMQLANDEGRLVGNEWDGIVRLAMRELDYIPVDASTDVGKAIAALQDEIPDSRGGQMGQDPELDSDTWVDGNAAISAACQAAVEEWGTEGWVGG</sequence>
<dbReference type="KEGG" id="lyd:D7I47_01215"/>
<keyword evidence="1" id="KW-0732">Signal</keyword>
<dbReference type="RefSeq" id="WP_120761358.1">
    <property type="nucleotide sequence ID" value="NZ_CP032630.1"/>
</dbReference>
<dbReference type="PROSITE" id="PS51257">
    <property type="entry name" value="PROKAR_LIPOPROTEIN"/>
    <property type="match status" value="1"/>
</dbReference>
<name>A0A387B3X0_9MICO</name>
<gene>
    <name evidence="2" type="ORF">D7I47_01215</name>
</gene>
<feature type="chain" id="PRO_5017372776" description="Lipoprotein" evidence="1">
    <location>
        <begin position="28"/>
        <end position="150"/>
    </location>
</feature>
<keyword evidence="3" id="KW-1185">Reference proteome</keyword>
<organism evidence="2 3">
    <name type="scientific">Protaetiibacter intestinalis</name>
    <dbReference type="NCBI Taxonomy" id="2419774"/>
    <lineage>
        <taxon>Bacteria</taxon>
        <taxon>Bacillati</taxon>
        <taxon>Actinomycetota</taxon>
        <taxon>Actinomycetes</taxon>
        <taxon>Micrococcales</taxon>
        <taxon>Microbacteriaceae</taxon>
        <taxon>Protaetiibacter</taxon>
    </lineage>
</organism>
<proteinExistence type="predicted"/>